<accession>A0A368S740</accession>
<dbReference type="AlphaFoldDB" id="A0A368S740"/>
<reference evidence="1" key="1">
    <citation type="journal article" date="2012" name="Nat. Biotechnol.">
        <title>Reference genome sequence of the model plant Setaria.</title>
        <authorList>
            <person name="Bennetzen J.L."/>
            <person name="Schmutz J."/>
            <person name="Wang H."/>
            <person name="Percifield R."/>
            <person name="Hawkins J."/>
            <person name="Pontaroli A.C."/>
            <person name="Estep M."/>
            <person name="Feng L."/>
            <person name="Vaughn J.N."/>
            <person name="Grimwood J."/>
            <person name="Jenkins J."/>
            <person name="Barry K."/>
            <person name="Lindquist E."/>
            <person name="Hellsten U."/>
            <person name="Deshpande S."/>
            <person name="Wang X."/>
            <person name="Wu X."/>
            <person name="Mitros T."/>
            <person name="Triplett J."/>
            <person name="Yang X."/>
            <person name="Ye C.Y."/>
            <person name="Mauro-Herrera M."/>
            <person name="Wang L."/>
            <person name="Li P."/>
            <person name="Sharma M."/>
            <person name="Sharma R."/>
            <person name="Ronald P.C."/>
            <person name="Panaud O."/>
            <person name="Kellogg E.A."/>
            <person name="Brutnell T.P."/>
            <person name="Doust A.N."/>
            <person name="Tuskan G.A."/>
            <person name="Rokhsar D."/>
            <person name="Devos K.M."/>
        </authorList>
    </citation>
    <scope>NUCLEOTIDE SEQUENCE [LARGE SCALE GENOMIC DNA]</scope>
    <source>
        <strain evidence="1">Yugu1</strain>
    </source>
</reference>
<protein>
    <submittedName>
        <fullName evidence="1">Uncharacterized protein</fullName>
    </submittedName>
</protein>
<dbReference type="EMBL" id="CM003535">
    <property type="protein sequence ID" value="RCV38252.1"/>
    <property type="molecule type" value="Genomic_DNA"/>
</dbReference>
<name>A0A368S740_SETIT</name>
<gene>
    <name evidence="1" type="ORF">SETIT_8G127200v2</name>
</gene>
<proteinExistence type="predicted"/>
<organism evidence="1">
    <name type="scientific">Setaria italica</name>
    <name type="common">Foxtail millet</name>
    <name type="synonym">Panicum italicum</name>
    <dbReference type="NCBI Taxonomy" id="4555"/>
    <lineage>
        <taxon>Eukaryota</taxon>
        <taxon>Viridiplantae</taxon>
        <taxon>Streptophyta</taxon>
        <taxon>Embryophyta</taxon>
        <taxon>Tracheophyta</taxon>
        <taxon>Spermatophyta</taxon>
        <taxon>Magnoliopsida</taxon>
        <taxon>Liliopsida</taxon>
        <taxon>Poales</taxon>
        <taxon>Poaceae</taxon>
        <taxon>PACMAD clade</taxon>
        <taxon>Panicoideae</taxon>
        <taxon>Panicodae</taxon>
        <taxon>Paniceae</taxon>
        <taxon>Cenchrinae</taxon>
        <taxon>Setaria</taxon>
    </lineage>
</organism>
<reference evidence="1" key="2">
    <citation type="submission" date="2015-07" db="EMBL/GenBank/DDBJ databases">
        <authorList>
            <person name="Noorani M."/>
        </authorList>
    </citation>
    <scope>NUCLEOTIDE SEQUENCE</scope>
    <source>
        <strain evidence="1">Yugu1</strain>
    </source>
</reference>
<sequence>MHKVSVYIARVMRRKAHKDHIMVAYNFRDH</sequence>
<evidence type="ECO:0000313" key="1">
    <source>
        <dbReference type="EMBL" id="RCV38252.1"/>
    </source>
</evidence>